<dbReference type="AlphaFoldDB" id="A0A8J4YHJ0"/>
<name>A0A8J4YHJ0_CHIOP</name>
<evidence type="ECO:0000313" key="6">
    <source>
        <dbReference type="EMBL" id="KAG0726673.1"/>
    </source>
</evidence>
<evidence type="ECO:0000256" key="4">
    <source>
        <dbReference type="ARBA" id="ARBA00038205"/>
    </source>
</evidence>
<reference evidence="6" key="1">
    <citation type="submission" date="2020-07" db="EMBL/GenBank/DDBJ databases">
        <title>The High-quality genome of the commercially important snow crab, Chionoecetes opilio.</title>
        <authorList>
            <person name="Jeong J.-H."/>
            <person name="Ryu S."/>
        </authorList>
    </citation>
    <scope>NUCLEOTIDE SEQUENCE</scope>
    <source>
        <strain evidence="6">MADBK_172401_WGS</strain>
        <tissue evidence="6">Digestive gland</tissue>
    </source>
</reference>
<gene>
    <name evidence="6" type="primary">chchd7</name>
    <name evidence="6" type="ORF">GWK47_036065</name>
</gene>
<dbReference type="SUPFAM" id="SSF47072">
    <property type="entry name" value="Cysteine alpha-hairpin motif"/>
    <property type="match status" value="1"/>
</dbReference>
<dbReference type="InterPro" id="IPR009069">
    <property type="entry name" value="Cys_alpha_HP_mot_SF"/>
</dbReference>
<evidence type="ECO:0000313" key="7">
    <source>
        <dbReference type="Proteomes" id="UP000770661"/>
    </source>
</evidence>
<dbReference type="GO" id="GO:0033108">
    <property type="term" value="P:mitochondrial respiratory chain complex assembly"/>
    <property type="evidence" value="ECO:0007669"/>
    <property type="project" value="TreeGrafter"/>
</dbReference>
<dbReference type="EMBL" id="JACEEZ010004080">
    <property type="protein sequence ID" value="KAG0726673.1"/>
    <property type="molecule type" value="Genomic_DNA"/>
</dbReference>
<evidence type="ECO:0000256" key="3">
    <source>
        <dbReference type="ARBA" id="ARBA00023157"/>
    </source>
</evidence>
<evidence type="ECO:0000256" key="2">
    <source>
        <dbReference type="ARBA" id="ARBA00023128"/>
    </source>
</evidence>
<sequence length="132" mass="15227">MAASSKEGHGSAPYKSKPFTWGYGTNEYWKTVKVHPESGCLMTCTDTSHPDTNPCVAEQQLSLACREKGYEGGECEPYFENYRSCVQFWRGVVRKRRARGEVPALPPPDLRDQMKKEYMKREYEHAKEDRLN</sequence>
<dbReference type="InterPro" id="IPR051040">
    <property type="entry name" value="COX23"/>
</dbReference>
<dbReference type="OrthoDB" id="9971592at2759"/>
<comment type="caution">
    <text evidence="6">The sequence shown here is derived from an EMBL/GenBank/DDBJ whole genome shotgun (WGS) entry which is preliminary data.</text>
</comment>
<evidence type="ECO:0000256" key="5">
    <source>
        <dbReference type="ARBA" id="ARBA00039509"/>
    </source>
</evidence>
<dbReference type="PANTHER" id="PTHR46811">
    <property type="entry name" value="COILED-COIL-HELIX-COILED-COIL-HELIX DOMAIN-CONTAINING PROTEIN 7"/>
    <property type="match status" value="1"/>
</dbReference>
<accession>A0A8J4YHJ0</accession>
<comment type="similarity">
    <text evidence="4">Belongs to the CHCHD7 family.</text>
</comment>
<dbReference type="GO" id="GO:0005758">
    <property type="term" value="C:mitochondrial intermembrane space"/>
    <property type="evidence" value="ECO:0007669"/>
    <property type="project" value="UniProtKB-SubCell"/>
</dbReference>
<comment type="subcellular location">
    <subcellularLocation>
        <location evidence="1">Mitochondrion intermembrane space</location>
    </subcellularLocation>
</comment>
<dbReference type="Proteomes" id="UP000770661">
    <property type="component" value="Unassembled WGS sequence"/>
</dbReference>
<protein>
    <recommendedName>
        <fullName evidence="5">Coiled-coil-helix-coiled-coil-helix domain-containing protein 7</fullName>
    </recommendedName>
</protein>
<evidence type="ECO:0000256" key="1">
    <source>
        <dbReference type="ARBA" id="ARBA00004569"/>
    </source>
</evidence>
<dbReference type="PANTHER" id="PTHR46811:SF1">
    <property type="entry name" value="COILED-COIL-HELIX-COILED-COIL-HELIX DOMAIN-CONTAINING PROTEIN 7"/>
    <property type="match status" value="1"/>
</dbReference>
<keyword evidence="7" id="KW-1185">Reference proteome</keyword>
<proteinExistence type="inferred from homology"/>
<keyword evidence="3" id="KW-1015">Disulfide bond</keyword>
<organism evidence="6 7">
    <name type="scientific">Chionoecetes opilio</name>
    <name type="common">Atlantic snow crab</name>
    <name type="synonym">Cancer opilio</name>
    <dbReference type="NCBI Taxonomy" id="41210"/>
    <lineage>
        <taxon>Eukaryota</taxon>
        <taxon>Metazoa</taxon>
        <taxon>Ecdysozoa</taxon>
        <taxon>Arthropoda</taxon>
        <taxon>Crustacea</taxon>
        <taxon>Multicrustacea</taxon>
        <taxon>Malacostraca</taxon>
        <taxon>Eumalacostraca</taxon>
        <taxon>Eucarida</taxon>
        <taxon>Decapoda</taxon>
        <taxon>Pleocyemata</taxon>
        <taxon>Brachyura</taxon>
        <taxon>Eubrachyura</taxon>
        <taxon>Majoidea</taxon>
        <taxon>Majidae</taxon>
        <taxon>Chionoecetes</taxon>
    </lineage>
</organism>
<keyword evidence="2" id="KW-0496">Mitochondrion</keyword>